<protein>
    <submittedName>
        <fullName evidence="1">Uncharacterized protein</fullName>
    </submittedName>
</protein>
<keyword evidence="2" id="KW-1185">Reference proteome</keyword>
<proteinExistence type="predicted"/>
<gene>
    <name evidence="1" type="ORF">CAL20_02230</name>
</gene>
<sequence>MQLRGSIDVSNDQGPVAQLPMCVTVERCRCQSGDIKLTIRGQKADRDVKKIDVELIPDAAGMPGRLYDALRSRRTLGYSDKTVSHRSVG</sequence>
<evidence type="ECO:0000313" key="2">
    <source>
        <dbReference type="Proteomes" id="UP000216885"/>
    </source>
</evidence>
<dbReference type="EMBL" id="NEVQ01000002">
    <property type="protein sequence ID" value="OZI66150.1"/>
    <property type="molecule type" value="Genomic_DNA"/>
</dbReference>
<comment type="caution">
    <text evidence="1">The sequence shown here is derived from an EMBL/GenBank/DDBJ whole genome shotgun (WGS) entry which is preliminary data.</text>
</comment>
<accession>A0A261UXZ6</accession>
<dbReference type="RefSeq" id="WP_094837082.1">
    <property type="nucleotide sequence ID" value="NZ_NEVQ01000002.1"/>
</dbReference>
<name>A0A261UXZ6_9BORD</name>
<organism evidence="1 2">
    <name type="scientific">Bordetella genomosp. 4</name>
    <dbReference type="NCBI Taxonomy" id="463044"/>
    <lineage>
        <taxon>Bacteria</taxon>
        <taxon>Pseudomonadati</taxon>
        <taxon>Pseudomonadota</taxon>
        <taxon>Betaproteobacteria</taxon>
        <taxon>Burkholderiales</taxon>
        <taxon>Alcaligenaceae</taxon>
        <taxon>Bordetella</taxon>
    </lineage>
</organism>
<evidence type="ECO:0000313" key="1">
    <source>
        <dbReference type="EMBL" id="OZI66150.1"/>
    </source>
</evidence>
<reference evidence="1 2" key="1">
    <citation type="submission" date="2017-05" db="EMBL/GenBank/DDBJ databases">
        <title>Complete and WGS of Bordetella genogroups.</title>
        <authorList>
            <person name="Spilker T."/>
            <person name="LiPuma J."/>
        </authorList>
    </citation>
    <scope>NUCLEOTIDE SEQUENCE [LARGE SCALE GENOMIC DNA]</scope>
    <source>
        <strain evidence="1 2">AU9919</strain>
    </source>
</reference>
<dbReference type="Proteomes" id="UP000216885">
    <property type="component" value="Unassembled WGS sequence"/>
</dbReference>
<dbReference type="AlphaFoldDB" id="A0A261UXZ6"/>